<evidence type="ECO:0000313" key="4">
    <source>
        <dbReference type="Proteomes" id="UP000199415"/>
    </source>
</evidence>
<dbReference type="InterPro" id="IPR007159">
    <property type="entry name" value="SpoVT-AbrB_dom"/>
</dbReference>
<dbReference type="PANTHER" id="PTHR37550">
    <property type="entry name" value="ANTITOXIN VAPB1"/>
    <property type="match status" value="1"/>
</dbReference>
<dbReference type="STRING" id="1082479.SAMN05216241_10440"/>
<gene>
    <name evidence="3" type="ORF">SAMN05216241_10440</name>
</gene>
<dbReference type="OrthoDB" id="7173678at2"/>
<organism evidence="3 4">
    <name type="scientific">Limimonas halophila</name>
    <dbReference type="NCBI Taxonomy" id="1082479"/>
    <lineage>
        <taxon>Bacteria</taxon>
        <taxon>Pseudomonadati</taxon>
        <taxon>Pseudomonadota</taxon>
        <taxon>Alphaproteobacteria</taxon>
        <taxon>Rhodospirillales</taxon>
        <taxon>Rhodovibrionaceae</taxon>
        <taxon>Limimonas</taxon>
    </lineage>
</organism>
<dbReference type="PANTHER" id="PTHR37550:SF3">
    <property type="entry name" value="ANTITOXIN VAPB1"/>
    <property type="match status" value="1"/>
</dbReference>
<accession>A0A1G7QK08</accession>
<dbReference type="Proteomes" id="UP000199415">
    <property type="component" value="Unassembled WGS sequence"/>
</dbReference>
<comment type="similarity">
    <text evidence="1">Belongs to the VapB family.</text>
</comment>
<reference evidence="3 4" key="1">
    <citation type="submission" date="2016-10" db="EMBL/GenBank/DDBJ databases">
        <authorList>
            <person name="de Groot N.N."/>
        </authorList>
    </citation>
    <scope>NUCLEOTIDE SEQUENCE [LARGE SCALE GENOMIC DNA]</scope>
    <source>
        <strain evidence="3 4">DSM 25584</strain>
    </source>
</reference>
<dbReference type="RefSeq" id="WP_090019442.1">
    <property type="nucleotide sequence ID" value="NZ_FNCE01000004.1"/>
</dbReference>
<dbReference type="Pfam" id="PF04014">
    <property type="entry name" value="MazE_antitoxin"/>
    <property type="match status" value="1"/>
</dbReference>
<dbReference type="InterPro" id="IPR037914">
    <property type="entry name" value="SpoVT-AbrB_sf"/>
</dbReference>
<dbReference type="InterPro" id="IPR051734">
    <property type="entry name" value="VapB_TA_antitoxins"/>
</dbReference>
<sequence length="82" mass="8983">MGESAIARLFRNGRSQAVRLPSAFRFEGDRVRVRRVGRGVLLEPMFTDAGAWFAALDEAGGDAPFMAEGRAQPAAPRRDMFA</sequence>
<dbReference type="EMBL" id="FNCE01000004">
    <property type="protein sequence ID" value="SDF98887.1"/>
    <property type="molecule type" value="Genomic_DNA"/>
</dbReference>
<dbReference type="Gene3D" id="2.10.260.10">
    <property type="match status" value="1"/>
</dbReference>
<keyword evidence="4" id="KW-1185">Reference proteome</keyword>
<protein>
    <submittedName>
        <fullName evidence="3">Antitoxin VapB</fullName>
    </submittedName>
</protein>
<dbReference type="AlphaFoldDB" id="A0A1G7QK08"/>
<proteinExistence type="inferred from homology"/>
<evidence type="ECO:0000259" key="2">
    <source>
        <dbReference type="Pfam" id="PF04014"/>
    </source>
</evidence>
<dbReference type="InterPro" id="IPR047976">
    <property type="entry name" value="Anti_VapB2-like"/>
</dbReference>
<dbReference type="NCBIfam" id="NF040493">
    <property type="entry name" value="TA_anti_VapB"/>
    <property type="match status" value="1"/>
</dbReference>
<evidence type="ECO:0000313" key="3">
    <source>
        <dbReference type="EMBL" id="SDF98887.1"/>
    </source>
</evidence>
<dbReference type="GO" id="GO:0003677">
    <property type="term" value="F:DNA binding"/>
    <property type="evidence" value="ECO:0007669"/>
    <property type="project" value="InterPro"/>
</dbReference>
<evidence type="ECO:0000256" key="1">
    <source>
        <dbReference type="ARBA" id="ARBA00007924"/>
    </source>
</evidence>
<dbReference type="SUPFAM" id="SSF89447">
    <property type="entry name" value="AbrB/MazE/MraZ-like"/>
    <property type="match status" value="1"/>
</dbReference>
<name>A0A1G7QK08_9PROT</name>
<feature type="domain" description="SpoVT-AbrB" evidence="2">
    <location>
        <begin position="10"/>
        <end position="44"/>
    </location>
</feature>